<dbReference type="AlphaFoldDB" id="A0A8T2MPS3"/>
<sequence length="147" mass="16409">MQRAERSPFQSRDPQVYLHKDLKRYRLLFVPSTTARLAGEKAVDEGKGKTIGPGPTEPGCVDSVRSSAGVRPRFPGSQQGLLLLHRHWNRLCAGCLSLLLSLWRLTEASACAELQRSLSKLQLMFKSQRPFGSMGSPTHFHSLLTQH</sequence>
<accession>A0A8T2MPS3</accession>
<reference evidence="2" key="1">
    <citation type="thesis" date="2021" institute="BYU ScholarsArchive" country="Provo, UT, USA">
        <title>Applications of and Algorithms for Genome Assembly and Genomic Analyses with an Emphasis on Marine Teleosts.</title>
        <authorList>
            <person name="Pickett B.D."/>
        </authorList>
    </citation>
    <scope>NUCLEOTIDE SEQUENCE</scope>
    <source>
        <strain evidence="2">HI-2016</strain>
    </source>
</reference>
<evidence type="ECO:0000313" key="2">
    <source>
        <dbReference type="EMBL" id="KAG9330114.1"/>
    </source>
</evidence>
<keyword evidence="3" id="KW-1185">Reference proteome</keyword>
<proteinExistence type="predicted"/>
<comment type="caution">
    <text evidence="2">The sequence shown here is derived from an EMBL/GenBank/DDBJ whole genome shotgun (WGS) entry which is preliminary data.</text>
</comment>
<dbReference type="Proteomes" id="UP000824540">
    <property type="component" value="Unassembled WGS sequence"/>
</dbReference>
<evidence type="ECO:0000313" key="3">
    <source>
        <dbReference type="Proteomes" id="UP000824540"/>
    </source>
</evidence>
<evidence type="ECO:0000256" key="1">
    <source>
        <dbReference type="SAM" id="MobiDB-lite"/>
    </source>
</evidence>
<dbReference type="EMBL" id="JAFBMS010000751">
    <property type="protein sequence ID" value="KAG9330114.1"/>
    <property type="molecule type" value="Genomic_DNA"/>
</dbReference>
<name>A0A8T2MPS3_9TELE</name>
<protein>
    <submittedName>
        <fullName evidence="2">Uncharacterized protein</fullName>
    </submittedName>
</protein>
<gene>
    <name evidence="2" type="ORF">JZ751_027271</name>
</gene>
<organism evidence="2 3">
    <name type="scientific">Albula glossodonta</name>
    <name type="common">roundjaw bonefish</name>
    <dbReference type="NCBI Taxonomy" id="121402"/>
    <lineage>
        <taxon>Eukaryota</taxon>
        <taxon>Metazoa</taxon>
        <taxon>Chordata</taxon>
        <taxon>Craniata</taxon>
        <taxon>Vertebrata</taxon>
        <taxon>Euteleostomi</taxon>
        <taxon>Actinopterygii</taxon>
        <taxon>Neopterygii</taxon>
        <taxon>Teleostei</taxon>
        <taxon>Albuliformes</taxon>
        <taxon>Albulidae</taxon>
        <taxon>Albula</taxon>
    </lineage>
</organism>
<feature type="region of interest" description="Disordered" evidence="1">
    <location>
        <begin position="41"/>
        <end position="69"/>
    </location>
</feature>